<dbReference type="InterPro" id="IPR011990">
    <property type="entry name" value="TPR-like_helical_dom_sf"/>
</dbReference>
<accession>A0A3E0DK69</accession>
<gene>
    <name evidence="12" type="ORF">DFP81_107198</name>
</gene>
<keyword evidence="7 10" id="KW-1133">Transmembrane helix</keyword>
<dbReference type="GO" id="GO:0042168">
    <property type="term" value="P:heme metabolic process"/>
    <property type="evidence" value="ECO:0007669"/>
    <property type="project" value="InterPro"/>
</dbReference>
<evidence type="ECO:0000313" key="12">
    <source>
        <dbReference type="EMBL" id="REG83018.1"/>
    </source>
</evidence>
<dbReference type="InterPro" id="IPR005254">
    <property type="entry name" value="Heme_biosyn_assoc_TPR_pro"/>
</dbReference>
<keyword evidence="6 10" id="KW-0812">Transmembrane</keyword>
<evidence type="ECO:0000256" key="9">
    <source>
        <dbReference type="ARBA" id="ARBA00023244"/>
    </source>
</evidence>
<evidence type="ECO:0000259" key="11">
    <source>
        <dbReference type="Pfam" id="PF07219"/>
    </source>
</evidence>
<keyword evidence="9" id="KW-0627">Porphyrin biosynthesis</keyword>
<keyword evidence="5" id="KW-0997">Cell inner membrane</keyword>
<comment type="pathway">
    <text evidence="3">Porphyrin-containing compound metabolism; protoheme biosynthesis.</text>
</comment>
<reference evidence="12 13" key="1">
    <citation type="submission" date="2018-08" db="EMBL/GenBank/DDBJ databases">
        <title>Genomic Encyclopedia of Type Strains, Phase III (KMG-III): the genomes of soil and plant-associated and newly described type strains.</title>
        <authorList>
            <person name="Whitman W."/>
        </authorList>
    </citation>
    <scope>NUCLEOTIDE SEQUENCE [LARGE SCALE GENOMIC DNA]</scope>
    <source>
        <strain evidence="12 13">CECT 7375</strain>
    </source>
</reference>
<comment type="caution">
    <text evidence="12">The sequence shown here is derived from an EMBL/GenBank/DDBJ whole genome shotgun (WGS) entry which is preliminary data.</text>
</comment>
<proteinExistence type="predicted"/>
<protein>
    <submittedName>
        <fullName evidence="12">HemY protein</fullName>
    </submittedName>
</protein>
<evidence type="ECO:0000256" key="7">
    <source>
        <dbReference type="ARBA" id="ARBA00022989"/>
    </source>
</evidence>
<dbReference type="GO" id="GO:0005886">
    <property type="term" value="C:plasma membrane"/>
    <property type="evidence" value="ECO:0007669"/>
    <property type="project" value="UniProtKB-SubCell"/>
</dbReference>
<dbReference type="EMBL" id="QUNG01000007">
    <property type="protein sequence ID" value="REG83018.1"/>
    <property type="molecule type" value="Genomic_DNA"/>
</dbReference>
<keyword evidence="8 10" id="KW-0472">Membrane</keyword>
<dbReference type="RefSeq" id="WP_115898017.1">
    <property type="nucleotide sequence ID" value="NZ_QUNG01000007.1"/>
</dbReference>
<keyword evidence="4" id="KW-1003">Cell membrane</keyword>
<name>A0A3E0DK69_9GAMM</name>
<keyword evidence="13" id="KW-1185">Reference proteome</keyword>
<evidence type="ECO:0000256" key="3">
    <source>
        <dbReference type="ARBA" id="ARBA00004744"/>
    </source>
</evidence>
<evidence type="ECO:0000256" key="5">
    <source>
        <dbReference type="ARBA" id="ARBA00022519"/>
    </source>
</evidence>
<dbReference type="Proteomes" id="UP000256542">
    <property type="component" value="Unassembled WGS sequence"/>
</dbReference>
<evidence type="ECO:0000256" key="4">
    <source>
        <dbReference type="ARBA" id="ARBA00022475"/>
    </source>
</evidence>
<dbReference type="Pfam" id="PF07219">
    <property type="entry name" value="HemY_N"/>
    <property type="match status" value="1"/>
</dbReference>
<sequence>MRKLLFILVIMMAIGGVLGLLMRQDSGYVLIAYNGVTLETSLWVLVVAIIITLFVLSWVKRILFVLLRPSSSLSKLTDSLATKRATKNTIRGMLELVGGNWRKAEKLLTNSANNVSYPLINYIGAAYAASEQEEHERSKTLLRTAHQSTPEAEFAIGFAQSQIQMRQGHYEGALASLLRLQKLKPKHRQILKMLVAVYTKLKDWDALFELTPTLKREGIFDNENMLDIEKNAFLALLNKINFRNKLGESNKELVADVEALWNKLDTLSQDDHMRQLYAQTLISFNDEEKAESFIRHSLNNKWSEALIYEYGNLRELAAKKLLANCENWLKKEPNSANLLLVCGRLSQSLSLWGKAKDYYEHAFALDSQSEALAELSRLLKAMGDIKASQDIMLVSLNQASDRLKALPLPQEH</sequence>
<evidence type="ECO:0000256" key="1">
    <source>
        <dbReference type="ARBA" id="ARBA00002962"/>
    </source>
</evidence>
<dbReference type="NCBIfam" id="TIGR00540">
    <property type="entry name" value="TPR_hemY_coli"/>
    <property type="match status" value="1"/>
</dbReference>
<evidence type="ECO:0000256" key="6">
    <source>
        <dbReference type="ARBA" id="ARBA00022692"/>
    </source>
</evidence>
<dbReference type="AlphaFoldDB" id="A0A3E0DK69"/>
<comment type="function">
    <text evidence="1">Involved in a late step of protoheme IX synthesis.</text>
</comment>
<dbReference type="SUPFAM" id="SSF48452">
    <property type="entry name" value="TPR-like"/>
    <property type="match status" value="2"/>
</dbReference>
<comment type="subcellular location">
    <subcellularLocation>
        <location evidence="2">Cell inner membrane</location>
        <topology evidence="2">Multi-pass membrane protein</topology>
    </subcellularLocation>
</comment>
<dbReference type="GO" id="GO:0006779">
    <property type="term" value="P:porphyrin-containing compound biosynthetic process"/>
    <property type="evidence" value="ECO:0007669"/>
    <property type="project" value="UniProtKB-KW"/>
</dbReference>
<evidence type="ECO:0000256" key="2">
    <source>
        <dbReference type="ARBA" id="ARBA00004429"/>
    </source>
</evidence>
<dbReference type="InterPro" id="IPR010817">
    <property type="entry name" value="HemY_N"/>
</dbReference>
<evidence type="ECO:0000256" key="10">
    <source>
        <dbReference type="SAM" id="Phobius"/>
    </source>
</evidence>
<dbReference type="Gene3D" id="1.25.40.10">
    <property type="entry name" value="Tetratricopeptide repeat domain"/>
    <property type="match status" value="2"/>
</dbReference>
<feature type="transmembrane region" description="Helical" evidence="10">
    <location>
        <begin position="43"/>
        <end position="67"/>
    </location>
</feature>
<evidence type="ECO:0000313" key="13">
    <source>
        <dbReference type="Proteomes" id="UP000256542"/>
    </source>
</evidence>
<organism evidence="12 13">
    <name type="scientific">Marinomonas pollencensis</name>
    <dbReference type="NCBI Taxonomy" id="491954"/>
    <lineage>
        <taxon>Bacteria</taxon>
        <taxon>Pseudomonadati</taxon>
        <taxon>Pseudomonadota</taxon>
        <taxon>Gammaproteobacteria</taxon>
        <taxon>Oceanospirillales</taxon>
        <taxon>Oceanospirillaceae</taxon>
        <taxon>Marinomonas</taxon>
    </lineage>
</organism>
<dbReference type="UniPathway" id="UPA00252"/>
<feature type="domain" description="HemY N-terminal" evidence="11">
    <location>
        <begin position="27"/>
        <end position="132"/>
    </location>
</feature>
<evidence type="ECO:0000256" key="8">
    <source>
        <dbReference type="ARBA" id="ARBA00023136"/>
    </source>
</evidence>
<dbReference type="OrthoDB" id="7053339at2"/>